<accession>A0ABU2S6N7</accession>
<evidence type="ECO:0000256" key="1">
    <source>
        <dbReference type="SAM" id="MobiDB-lite"/>
    </source>
</evidence>
<evidence type="ECO:0000313" key="4">
    <source>
        <dbReference type="Proteomes" id="UP001183615"/>
    </source>
</evidence>
<evidence type="ECO:0000259" key="2">
    <source>
        <dbReference type="Pfam" id="PF00561"/>
    </source>
</evidence>
<protein>
    <submittedName>
        <fullName evidence="3">Alpha/beta fold hydrolase</fullName>
    </submittedName>
</protein>
<name>A0ABU2S6N7_9ACTN</name>
<dbReference type="InterPro" id="IPR050266">
    <property type="entry name" value="AB_hydrolase_sf"/>
</dbReference>
<dbReference type="RefSeq" id="WP_311618895.1">
    <property type="nucleotide sequence ID" value="NZ_JAVREV010000010.1"/>
</dbReference>
<dbReference type="InterPro" id="IPR029058">
    <property type="entry name" value="AB_hydrolase_fold"/>
</dbReference>
<dbReference type="PANTHER" id="PTHR43798:SF33">
    <property type="entry name" value="HYDROLASE, PUTATIVE (AFU_ORTHOLOGUE AFUA_2G14860)-RELATED"/>
    <property type="match status" value="1"/>
</dbReference>
<dbReference type="Pfam" id="PF00561">
    <property type="entry name" value="Abhydrolase_1"/>
    <property type="match status" value="1"/>
</dbReference>
<dbReference type="PANTHER" id="PTHR43798">
    <property type="entry name" value="MONOACYLGLYCEROL LIPASE"/>
    <property type="match status" value="1"/>
</dbReference>
<evidence type="ECO:0000313" key="3">
    <source>
        <dbReference type="EMBL" id="MDT0444636.1"/>
    </source>
</evidence>
<reference evidence="4" key="1">
    <citation type="submission" date="2023-07" db="EMBL/GenBank/DDBJ databases">
        <title>30 novel species of actinomycetes from the DSMZ collection.</title>
        <authorList>
            <person name="Nouioui I."/>
        </authorList>
    </citation>
    <scope>NUCLEOTIDE SEQUENCE [LARGE SCALE GENOMIC DNA]</scope>
    <source>
        <strain evidence="4">DSM 41886</strain>
    </source>
</reference>
<feature type="region of interest" description="Disordered" evidence="1">
    <location>
        <begin position="1"/>
        <end position="22"/>
    </location>
</feature>
<sequence>MSGSDHAHPVFTPAAVDSGTPPDAAGPPLLLVHGWGGDGGDWAPLMPLLGPHHRLLVPDLPGHGGTPRRTDRCTPRDVAADLGGWLHRRGTGPVIAVGHSMGEQVVTALAVGHPHLVRSMVTVAAGYGGDSAEAARLPAEQEALRREGASMAVAFVRRACGGTTPRAVRERHERLMAAMDAELLARYREGMYLAPGAFGPRPAAEAYLRRRGCPALSVHASPAAAAWERTAVAHP</sequence>
<comment type="caution">
    <text evidence="3">The sequence shown here is derived from an EMBL/GenBank/DDBJ whole genome shotgun (WGS) entry which is preliminary data.</text>
</comment>
<dbReference type="SUPFAM" id="SSF53474">
    <property type="entry name" value="alpha/beta-Hydrolases"/>
    <property type="match status" value="1"/>
</dbReference>
<keyword evidence="3" id="KW-0378">Hydrolase</keyword>
<feature type="domain" description="AB hydrolase-1" evidence="2">
    <location>
        <begin position="27"/>
        <end position="131"/>
    </location>
</feature>
<gene>
    <name evidence="3" type="ORF">RM779_18815</name>
</gene>
<dbReference type="Gene3D" id="3.40.50.1820">
    <property type="entry name" value="alpha/beta hydrolase"/>
    <property type="match status" value="1"/>
</dbReference>
<dbReference type="Proteomes" id="UP001183615">
    <property type="component" value="Unassembled WGS sequence"/>
</dbReference>
<dbReference type="GO" id="GO:0016787">
    <property type="term" value="F:hydrolase activity"/>
    <property type="evidence" value="ECO:0007669"/>
    <property type="project" value="UniProtKB-KW"/>
</dbReference>
<organism evidence="3 4">
    <name type="scientific">Streptomyces johnsoniae</name>
    <dbReference type="NCBI Taxonomy" id="3075532"/>
    <lineage>
        <taxon>Bacteria</taxon>
        <taxon>Bacillati</taxon>
        <taxon>Actinomycetota</taxon>
        <taxon>Actinomycetes</taxon>
        <taxon>Kitasatosporales</taxon>
        <taxon>Streptomycetaceae</taxon>
        <taxon>Streptomyces</taxon>
    </lineage>
</organism>
<dbReference type="EMBL" id="JAVREV010000010">
    <property type="protein sequence ID" value="MDT0444636.1"/>
    <property type="molecule type" value="Genomic_DNA"/>
</dbReference>
<keyword evidence="4" id="KW-1185">Reference proteome</keyword>
<proteinExistence type="predicted"/>
<dbReference type="InterPro" id="IPR000073">
    <property type="entry name" value="AB_hydrolase_1"/>
</dbReference>
<dbReference type="PRINTS" id="PR00111">
    <property type="entry name" value="ABHYDROLASE"/>
</dbReference>